<gene>
    <name evidence="1" type="ORF">FYJ85_09095</name>
</gene>
<evidence type="ECO:0008006" key="3">
    <source>
        <dbReference type="Google" id="ProtNLM"/>
    </source>
</evidence>
<evidence type="ECO:0000313" key="1">
    <source>
        <dbReference type="EMBL" id="MST97198.1"/>
    </source>
</evidence>
<protein>
    <recommendedName>
        <fullName evidence="3">Lipoprotein</fullName>
    </recommendedName>
</protein>
<sequence>MTAKRIFAGLFALITLLTLAGCTSPRLPEGRYTAAGRDDFALVNNDLIFLHITTPAENPSPFAFWDWAGGYSLSPEGVLTPDMETELLKKWSFYYSFRYEKNILKVIDKGEGRPVLSLILEAPARR</sequence>
<name>A0A844G3V6_9BACT</name>
<comment type="caution">
    <text evidence="1">The sequence shown here is derived from an EMBL/GenBank/DDBJ whole genome shotgun (WGS) entry which is preliminary data.</text>
</comment>
<keyword evidence="2" id="KW-1185">Reference proteome</keyword>
<dbReference type="EMBL" id="VUNS01000008">
    <property type="protein sequence ID" value="MST97198.1"/>
    <property type="molecule type" value="Genomic_DNA"/>
</dbReference>
<accession>A0A844G3V6</accession>
<proteinExistence type="predicted"/>
<reference evidence="1 2" key="1">
    <citation type="submission" date="2019-08" db="EMBL/GenBank/DDBJ databases">
        <title>In-depth cultivation of the pig gut microbiome towards novel bacterial diversity and tailored functional studies.</title>
        <authorList>
            <person name="Wylensek D."/>
            <person name="Hitch T.C.A."/>
            <person name="Clavel T."/>
        </authorList>
    </citation>
    <scope>NUCLEOTIDE SEQUENCE [LARGE SCALE GENOMIC DNA]</scope>
    <source>
        <strain evidence="1 2">BBE-744-WT-12</strain>
    </source>
</reference>
<dbReference type="RefSeq" id="WP_154418072.1">
    <property type="nucleotide sequence ID" value="NZ_CALXOB010000020.1"/>
</dbReference>
<dbReference type="AlphaFoldDB" id="A0A844G3V6"/>
<dbReference type="PROSITE" id="PS51257">
    <property type="entry name" value="PROKAR_LIPOPROTEIN"/>
    <property type="match status" value="1"/>
</dbReference>
<evidence type="ECO:0000313" key="2">
    <source>
        <dbReference type="Proteomes" id="UP000435649"/>
    </source>
</evidence>
<organism evidence="1 2">
    <name type="scientific">Victivallis lenta</name>
    <dbReference type="NCBI Taxonomy" id="2606640"/>
    <lineage>
        <taxon>Bacteria</taxon>
        <taxon>Pseudomonadati</taxon>
        <taxon>Lentisphaerota</taxon>
        <taxon>Lentisphaeria</taxon>
        <taxon>Victivallales</taxon>
        <taxon>Victivallaceae</taxon>
        <taxon>Victivallis</taxon>
    </lineage>
</organism>
<dbReference type="Proteomes" id="UP000435649">
    <property type="component" value="Unassembled WGS sequence"/>
</dbReference>